<evidence type="ECO:0000313" key="1">
    <source>
        <dbReference type="EMBL" id="MPN44404.1"/>
    </source>
</evidence>
<sequence>MQAGDGEALFEKLLLQVLNPPARVAEYQGKAGLLLLDKALYGVRLLLLAGR</sequence>
<accession>A0A645I7N2</accession>
<dbReference type="EMBL" id="VSSQ01103513">
    <property type="protein sequence ID" value="MPN44404.1"/>
    <property type="molecule type" value="Genomic_DNA"/>
</dbReference>
<gene>
    <name evidence="1" type="ORF">SDC9_191969</name>
</gene>
<name>A0A645I7N2_9ZZZZ</name>
<organism evidence="1">
    <name type="scientific">bioreactor metagenome</name>
    <dbReference type="NCBI Taxonomy" id="1076179"/>
    <lineage>
        <taxon>unclassified sequences</taxon>
        <taxon>metagenomes</taxon>
        <taxon>ecological metagenomes</taxon>
    </lineage>
</organism>
<dbReference type="AlphaFoldDB" id="A0A645I7N2"/>
<proteinExistence type="predicted"/>
<reference evidence="1" key="1">
    <citation type="submission" date="2019-08" db="EMBL/GenBank/DDBJ databases">
        <authorList>
            <person name="Kucharzyk K."/>
            <person name="Murdoch R.W."/>
            <person name="Higgins S."/>
            <person name="Loffler F."/>
        </authorList>
    </citation>
    <scope>NUCLEOTIDE SEQUENCE</scope>
</reference>
<comment type="caution">
    <text evidence="1">The sequence shown here is derived from an EMBL/GenBank/DDBJ whole genome shotgun (WGS) entry which is preliminary data.</text>
</comment>
<protein>
    <submittedName>
        <fullName evidence="1">Uncharacterized protein</fullName>
    </submittedName>
</protein>